<feature type="domain" description="Glycosyl hydrolase family 95 catalytic" evidence="4">
    <location>
        <begin position="459"/>
        <end position="854"/>
    </location>
</feature>
<feature type="domain" description="Glycosyl hydrolase family 95 N-terminal" evidence="2">
    <location>
        <begin position="29"/>
        <end position="113"/>
    </location>
</feature>
<dbReference type="SUPFAM" id="SSF49785">
    <property type="entry name" value="Galactose-binding domain-like"/>
    <property type="match status" value="1"/>
</dbReference>
<dbReference type="EMBL" id="SOPX01000003">
    <property type="protein sequence ID" value="TFB29788.1"/>
    <property type="molecule type" value="Genomic_DNA"/>
</dbReference>
<feature type="domain" description="Glycosyl hydrolase family 95 N-terminal" evidence="2">
    <location>
        <begin position="288"/>
        <end position="433"/>
    </location>
</feature>
<dbReference type="InterPro" id="IPR008979">
    <property type="entry name" value="Galactose-bd-like_sf"/>
</dbReference>
<dbReference type="Pfam" id="PF21307">
    <property type="entry name" value="Glyco_hydro_95_C"/>
    <property type="match status" value="1"/>
</dbReference>
<feature type="domain" description="Alpha fucosidase A-like C-terminal" evidence="3">
    <location>
        <begin position="856"/>
        <end position="921"/>
    </location>
</feature>
<dbReference type="Gene3D" id="2.70.98.50">
    <property type="entry name" value="putative glycoside hydrolase family protein from bacillus halodurans"/>
    <property type="match status" value="1"/>
</dbReference>
<organism evidence="5 7">
    <name type="scientific">Pedobacter alluvionis</name>
    <dbReference type="NCBI Taxonomy" id="475253"/>
    <lineage>
        <taxon>Bacteria</taxon>
        <taxon>Pseudomonadati</taxon>
        <taxon>Bacteroidota</taxon>
        <taxon>Sphingobacteriia</taxon>
        <taxon>Sphingobacteriales</taxon>
        <taxon>Sphingobacteriaceae</taxon>
        <taxon>Pedobacter</taxon>
    </lineage>
</organism>
<name>A0A497XZ93_9SPHI</name>
<dbReference type="RefSeq" id="WP_121284653.1">
    <property type="nucleotide sequence ID" value="NZ_RCCK01000012.1"/>
</dbReference>
<keyword evidence="1" id="KW-0732">Signal</keyword>
<dbReference type="Pfam" id="PF22124">
    <property type="entry name" value="Glyco_hydro_95_cat"/>
    <property type="match status" value="1"/>
</dbReference>
<dbReference type="Gene3D" id="1.50.10.10">
    <property type="match status" value="1"/>
</dbReference>
<evidence type="ECO:0000313" key="7">
    <source>
        <dbReference type="Proteomes" id="UP000273898"/>
    </source>
</evidence>
<dbReference type="InterPro" id="IPR049053">
    <property type="entry name" value="AFCA-like_C"/>
</dbReference>
<evidence type="ECO:0000259" key="4">
    <source>
        <dbReference type="Pfam" id="PF22124"/>
    </source>
</evidence>
<dbReference type="EMBL" id="RCCK01000012">
    <property type="protein sequence ID" value="RLJ74635.1"/>
    <property type="molecule type" value="Genomic_DNA"/>
</dbReference>
<evidence type="ECO:0000313" key="6">
    <source>
        <dbReference type="EMBL" id="TFB29788.1"/>
    </source>
</evidence>
<feature type="chain" id="PRO_5044605561" evidence="1">
    <location>
        <begin position="23"/>
        <end position="936"/>
    </location>
</feature>
<dbReference type="InterPro" id="IPR008928">
    <property type="entry name" value="6-hairpin_glycosidase_sf"/>
</dbReference>
<dbReference type="PANTHER" id="PTHR31084:SF0">
    <property type="entry name" value="ALPHA-L-FUCOSIDASE 2"/>
    <property type="match status" value="1"/>
</dbReference>
<protein>
    <submittedName>
        <fullName evidence="5">Alpha-L-fucosidase 2</fullName>
    </submittedName>
    <submittedName>
        <fullName evidence="6">Glycoside hydrolase family 95 protein</fullName>
    </submittedName>
</protein>
<proteinExistence type="predicted"/>
<dbReference type="Gene3D" id="2.60.120.260">
    <property type="entry name" value="Galactose-binding domain-like"/>
    <property type="match status" value="1"/>
</dbReference>
<evidence type="ECO:0000313" key="5">
    <source>
        <dbReference type="EMBL" id="RLJ74635.1"/>
    </source>
</evidence>
<dbReference type="AlphaFoldDB" id="A0A497XZ93"/>
<dbReference type="GO" id="GO:0004560">
    <property type="term" value="F:alpha-L-fucosidase activity"/>
    <property type="evidence" value="ECO:0007669"/>
    <property type="project" value="TreeGrafter"/>
</dbReference>
<sequence>MRFKLFLGILSLTLVAYSDSFAQQNNHTLWYTKPAEKWTDALPVGNGRIGAMIFAGTMVDHIQFNEETLWTGKPRGYNRKGAFKYLNDIRELLFEGKQKEAEALAQAEFMGLQSEPGDRNAWVNQMKNGKGIQGNPALASFDDKLWKSIKVPAFNGWETVGLANLDGAVWFRTSFDVPANWIGKDLVIDLNRIRDQDFTYINGQLVGNTDNSDPRKYTIPAKLIKKGKNTIAIQVLNYFDKGGLVGYKDTSKKIGIYPVGSSVEQGISLVKAWEYKIQDENPPAVPQYQESYQPFGDLNLYFKLNKSLVSNYKRSLDISTAVAKTSFTSNGINYQREYFASQPDQAIVIHLTADKSKAISFDAELSSPHRKSAVKKLDKQTLALTVSVKNGVLKGESRLTAIIKKGSLKIANGKISINQADEVMLYLTAGTNFISAQDVSGNPATANVKALNGLKGKAYTEIKQNHIKEYQTYYNNFSVDFGHSENENLPTDERLEKFASANDPAFAALYLQYGRYLLISSSRPGTQPANLQGIWNDLLTPPWGSKYTTNINLEMNYWPTEILNLSALNEPLFNKIKGLSKTGAETAKAYYNARGWVLHHNTDLWNATAPINASDHGIWVSGGAWLSQHLWEHYQFSKDRKFLETEAYPLMKQAALFFEDFLVKDPKTGWLISTPSNSPENGGLVAGPTMDHQIIRSLFKNCIAASEVLNVDEDFRKSLTEKVKQIAPNQIGKYGQLQEWLEDKDDTTNKHRHVSHLWGVYPGNDITWDSNEKIMQAAKQSLLYRGDDATGWSLAWKINFWARFKDGDHAMKLIKMLIKPAHNGAGSYVNLFDAHPPFQIDGNFGGAAGIAEMIVQSHQGYLDILPALPTAIPNGEIKGLQARGGFELNLTWKNGLLTSLTIKSKTGGNCKVHYKNNKISFETKMGGTYKLNGDLK</sequence>
<dbReference type="GO" id="GO:0005975">
    <property type="term" value="P:carbohydrate metabolic process"/>
    <property type="evidence" value="ECO:0007669"/>
    <property type="project" value="InterPro"/>
</dbReference>
<keyword evidence="6" id="KW-0378">Hydrolase</keyword>
<reference evidence="6 8" key="2">
    <citation type="submission" date="2019-03" db="EMBL/GenBank/DDBJ databases">
        <authorList>
            <person name="He R.-H."/>
        </authorList>
    </citation>
    <scope>NUCLEOTIDE SEQUENCE [LARGE SCALE GENOMIC DNA]</scope>
    <source>
        <strain evidence="6 8">DSM 19624</strain>
    </source>
</reference>
<dbReference type="Pfam" id="PF14498">
    <property type="entry name" value="Glyco_hyd_65N_2"/>
    <property type="match status" value="2"/>
</dbReference>
<dbReference type="InterPro" id="IPR027414">
    <property type="entry name" value="GH95_N_dom"/>
</dbReference>
<dbReference type="Proteomes" id="UP000273898">
    <property type="component" value="Unassembled WGS sequence"/>
</dbReference>
<dbReference type="InterPro" id="IPR012341">
    <property type="entry name" value="6hp_glycosidase-like_sf"/>
</dbReference>
<gene>
    <name evidence="5" type="ORF">BCL90_2971</name>
    <name evidence="6" type="ORF">E3V97_16490</name>
</gene>
<evidence type="ECO:0000256" key="1">
    <source>
        <dbReference type="SAM" id="SignalP"/>
    </source>
</evidence>
<evidence type="ECO:0000259" key="3">
    <source>
        <dbReference type="Pfam" id="PF21307"/>
    </source>
</evidence>
<comment type="caution">
    <text evidence="5">The sequence shown here is derived from an EMBL/GenBank/DDBJ whole genome shotgun (WGS) entry which is preliminary data.</text>
</comment>
<dbReference type="PANTHER" id="PTHR31084">
    <property type="entry name" value="ALPHA-L-FUCOSIDASE 2"/>
    <property type="match status" value="1"/>
</dbReference>
<evidence type="ECO:0000313" key="8">
    <source>
        <dbReference type="Proteomes" id="UP000297429"/>
    </source>
</evidence>
<feature type="signal peptide" evidence="1">
    <location>
        <begin position="1"/>
        <end position="22"/>
    </location>
</feature>
<dbReference type="Proteomes" id="UP000297429">
    <property type="component" value="Unassembled WGS sequence"/>
</dbReference>
<reference evidence="5 7" key="1">
    <citation type="submission" date="2018-10" db="EMBL/GenBank/DDBJ databases">
        <title>Genomic Encyclopedia of Archaeal and Bacterial Type Strains, Phase II (KMG-II): from individual species to whole genera.</title>
        <authorList>
            <person name="Goeker M."/>
        </authorList>
    </citation>
    <scope>NUCLEOTIDE SEQUENCE [LARGE SCALE GENOMIC DNA]</scope>
    <source>
        <strain evidence="5 7">DSM 19624</strain>
    </source>
</reference>
<keyword evidence="8" id="KW-1185">Reference proteome</keyword>
<dbReference type="SUPFAM" id="SSF48208">
    <property type="entry name" value="Six-hairpin glycosidases"/>
    <property type="match status" value="1"/>
</dbReference>
<accession>A0A497XZ93</accession>
<evidence type="ECO:0000259" key="2">
    <source>
        <dbReference type="Pfam" id="PF14498"/>
    </source>
</evidence>
<dbReference type="OrthoDB" id="9802600at2"/>
<dbReference type="InterPro" id="IPR054363">
    <property type="entry name" value="GH95_cat"/>
</dbReference>